<gene>
    <name evidence="2" type="ORF">VCS650_LOCUS4538</name>
</gene>
<name>A0A813TLN2_9BILA</name>
<accession>A0A813TLN2</accession>
<feature type="signal peptide" evidence="1">
    <location>
        <begin position="1"/>
        <end position="24"/>
    </location>
</feature>
<evidence type="ECO:0000313" key="2">
    <source>
        <dbReference type="EMBL" id="CAF0810890.1"/>
    </source>
</evidence>
<organism evidence="2 3">
    <name type="scientific">Adineta steineri</name>
    <dbReference type="NCBI Taxonomy" id="433720"/>
    <lineage>
        <taxon>Eukaryota</taxon>
        <taxon>Metazoa</taxon>
        <taxon>Spiralia</taxon>
        <taxon>Gnathifera</taxon>
        <taxon>Rotifera</taxon>
        <taxon>Eurotatoria</taxon>
        <taxon>Bdelloidea</taxon>
        <taxon>Adinetida</taxon>
        <taxon>Adinetidae</taxon>
        <taxon>Adineta</taxon>
    </lineage>
</organism>
<protein>
    <submittedName>
        <fullName evidence="2">Uncharacterized protein</fullName>
    </submittedName>
</protein>
<dbReference type="EMBL" id="CAJNON010000025">
    <property type="protein sequence ID" value="CAF0810890.1"/>
    <property type="molecule type" value="Genomic_DNA"/>
</dbReference>
<evidence type="ECO:0000256" key="1">
    <source>
        <dbReference type="SAM" id="SignalP"/>
    </source>
</evidence>
<reference evidence="2" key="1">
    <citation type="submission" date="2021-02" db="EMBL/GenBank/DDBJ databases">
        <authorList>
            <person name="Nowell W R."/>
        </authorList>
    </citation>
    <scope>NUCLEOTIDE SEQUENCE</scope>
</reference>
<sequence length="377" mass="40024">MKNTIQFIENCFVLIIVFITTIHAQYPCSCLCCIGQNCQSATIGYVYAPYCTADSCSQTCRDKYYQCSAYTPYGQATGQCISGTTIAPANGPYSCRCDCCSSGSTTCAPVLVGYTTTYSVYAPYCTADSCSQTCRDKYYQCSAYTPYGQATGQCISGTTIAPANGPYSCRCDCCSSGSTTCAPVLVGYTTTYSCLPGSCSIACNSAYPLLCVSNQYGQTQGSCQGLTTTATTTTTIGPWLGNACSCYCCTSNSYCIPTILVGNTSAAQCSTVACTQACQIRYPPLCPLTTSVGQTLGQCLTSVSGTTRCRCNCCGSIACKDFDAYTTGDCTLCSSTCAQYTQCINTYQITYTCDANSVTYTQLSIFCVIFLFIFHVT</sequence>
<keyword evidence="1" id="KW-0732">Signal</keyword>
<proteinExistence type="predicted"/>
<dbReference type="AlphaFoldDB" id="A0A813TLN2"/>
<comment type="caution">
    <text evidence="2">The sequence shown here is derived from an EMBL/GenBank/DDBJ whole genome shotgun (WGS) entry which is preliminary data.</text>
</comment>
<evidence type="ECO:0000313" key="3">
    <source>
        <dbReference type="Proteomes" id="UP000663891"/>
    </source>
</evidence>
<feature type="chain" id="PRO_5032555844" evidence="1">
    <location>
        <begin position="25"/>
        <end position="377"/>
    </location>
</feature>
<dbReference type="OrthoDB" id="10024627at2759"/>
<dbReference type="Proteomes" id="UP000663891">
    <property type="component" value="Unassembled WGS sequence"/>
</dbReference>